<accession>A0ABS9S043</accession>
<dbReference type="InterPro" id="IPR000322">
    <property type="entry name" value="Glyco_hydro_31_TIM"/>
</dbReference>
<dbReference type="PANTHER" id="PTHR22762">
    <property type="entry name" value="ALPHA-GLUCOSIDASE"/>
    <property type="match status" value="1"/>
</dbReference>
<dbReference type="Gene3D" id="2.60.40.1760">
    <property type="entry name" value="glycosyl hydrolase (family 31)"/>
    <property type="match status" value="1"/>
</dbReference>
<organism evidence="7 8">
    <name type="scientific">Halomonas flagellata</name>
    <dbReference type="NCBI Taxonomy" id="2920385"/>
    <lineage>
        <taxon>Bacteria</taxon>
        <taxon>Pseudomonadati</taxon>
        <taxon>Pseudomonadota</taxon>
        <taxon>Gammaproteobacteria</taxon>
        <taxon>Oceanospirillales</taxon>
        <taxon>Halomonadaceae</taxon>
        <taxon>Halomonas</taxon>
    </lineage>
</organism>
<dbReference type="InterPro" id="IPR011013">
    <property type="entry name" value="Gal_mutarotase_sf_dom"/>
</dbReference>
<feature type="domain" description="Glycosyl hydrolase family 31 C-terminal" evidence="6">
    <location>
        <begin position="597"/>
        <end position="684"/>
    </location>
</feature>
<feature type="domain" description="DUF5110" evidence="5">
    <location>
        <begin position="701"/>
        <end position="766"/>
    </location>
</feature>
<name>A0ABS9S043_9GAMM</name>
<comment type="caution">
    <text evidence="7">The sequence shown here is derived from an EMBL/GenBank/DDBJ whole genome shotgun (WGS) entry which is preliminary data.</text>
</comment>
<evidence type="ECO:0000313" key="8">
    <source>
        <dbReference type="Proteomes" id="UP001202117"/>
    </source>
</evidence>
<dbReference type="Pfam" id="PF13802">
    <property type="entry name" value="Gal_mutarotas_2"/>
    <property type="match status" value="1"/>
</dbReference>
<dbReference type="InterPro" id="IPR033403">
    <property type="entry name" value="DUF5110"/>
</dbReference>
<dbReference type="Pfam" id="PF01055">
    <property type="entry name" value="Glyco_hydro_31_2nd"/>
    <property type="match status" value="1"/>
</dbReference>
<keyword evidence="2 7" id="KW-0378">Hydrolase</keyword>
<evidence type="ECO:0000256" key="2">
    <source>
        <dbReference type="RuleBase" id="RU361185"/>
    </source>
</evidence>
<proteinExistence type="inferred from homology"/>
<dbReference type="SUPFAM" id="SSF51445">
    <property type="entry name" value="(Trans)glycosidases"/>
    <property type="match status" value="1"/>
</dbReference>
<dbReference type="Gene3D" id="3.20.20.80">
    <property type="entry name" value="Glycosidases"/>
    <property type="match status" value="1"/>
</dbReference>
<keyword evidence="8" id="KW-1185">Reference proteome</keyword>
<dbReference type="EMBL" id="JAKVPY010000045">
    <property type="protein sequence ID" value="MCH4565481.1"/>
    <property type="molecule type" value="Genomic_DNA"/>
</dbReference>
<dbReference type="GO" id="GO:0016787">
    <property type="term" value="F:hydrolase activity"/>
    <property type="evidence" value="ECO:0007669"/>
    <property type="project" value="UniProtKB-KW"/>
</dbReference>
<dbReference type="SUPFAM" id="SSF74650">
    <property type="entry name" value="Galactose mutarotase-like"/>
    <property type="match status" value="1"/>
</dbReference>
<evidence type="ECO:0000256" key="1">
    <source>
        <dbReference type="ARBA" id="ARBA00007806"/>
    </source>
</evidence>
<reference evidence="7 8" key="1">
    <citation type="submission" date="2022-02" db="EMBL/GenBank/DDBJ databases">
        <title>Halomonas fukangensis sp. nov., a halophilic bacterium isolated from a bulk soil of Kalidium foliatum at Fukang.</title>
        <authorList>
            <person name="Huang Y."/>
        </authorList>
    </citation>
    <scope>NUCLEOTIDE SEQUENCE [LARGE SCALE GENOMIC DNA]</scope>
    <source>
        <strain evidence="7 8">EGI 63088</strain>
    </source>
</reference>
<keyword evidence="2" id="KW-0326">Glycosidase</keyword>
<dbReference type="PANTHER" id="PTHR22762:SF165">
    <property type="entry name" value="PUTATIVE (AFU_ORTHOLOGUE AFUA_1G06560)-RELATED"/>
    <property type="match status" value="1"/>
</dbReference>
<evidence type="ECO:0000259" key="6">
    <source>
        <dbReference type="Pfam" id="PF21365"/>
    </source>
</evidence>
<evidence type="ECO:0000259" key="5">
    <source>
        <dbReference type="Pfam" id="PF17137"/>
    </source>
</evidence>
<protein>
    <submittedName>
        <fullName evidence="7">Glycoside hydrolase family 31 protein</fullName>
    </submittedName>
</protein>
<dbReference type="CDD" id="cd14752">
    <property type="entry name" value="GH31_N"/>
    <property type="match status" value="1"/>
</dbReference>
<sequence length="795" mass="92050">MKSVKDWNYVTSIGNRVDIECDGRHVLHIFILEDDLVRVLLKKDKGLRLDRTWCIAPEGDDGDWYGRDRLSTKGFSLPDYNIEIDGNRLRIMTDLLRLTVERPLRLDWEYKNDMGEWVTLASDRKNSAYMLGVKDDAVSHFMSRSLEDRYYGLGEKTGNLNRANKRYQMCNMDSMGYDAERTDPLYKHIPFYITQVNKVSYGIFYDNLATCWLDMGNELDNYHGYYRSYRAEDGDLDYYMIYGPTVLDVTKRYTRLTGRTALGPKWSLGFSGSTMHYTDANNAQEQLLQFVKLCRQHGIPCDSFQLSSGYTSINDKRYVFNWNYSKVPDPEKLAADFHQEGMRLAANIKPCLLQDHPRFAEVKEKGLFVKDSESNEPELSQFWDDEGSHLDFTNPETISWWMSNVTEQLLQKGIDSTWNDNNEFEIWDSNARCAGFGNEVPIKLIRPLQTLLMMRASFEAQMKYSEDTRPYLISRSGCAGMHRYAQTWSGDNSTSWKTLRYNIKMGLGMSLSGIYNLGHDVGGFSGERPEPELFARWVQNGIMHPRFTIHSWNDDGTVNEPWMYPEITPIVREAMTLRYRLMPYIYNVLWQAHDAYEPMLRPTFLDHEHDSRTFEECDDFLLGQDLLVASVVEKGQRYRDVYLPDNRDGWYDFHRHEWYGGGQTVTLPAPLEELPLLARAGSVIPTSSRIDYVDSSLDDQRQLLVFPFKGVGQRKITIFDDDGESFSYRQGDCLHVIIDLKCDNHSIELNISKSGSWSPAYQGFVLQLPMGERRPLFVNGIRYEAGGEFLLAEVS</sequence>
<dbReference type="InterPro" id="IPR025887">
    <property type="entry name" value="Glyco_hydro_31_N_dom"/>
</dbReference>
<evidence type="ECO:0000259" key="3">
    <source>
        <dbReference type="Pfam" id="PF01055"/>
    </source>
</evidence>
<dbReference type="Gene3D" id="2.60.40.1180">
    <property type="entry name" value="Golgi alpha-mannosidase II"/>
    <property type="match status" value="2"/>
</dbReference>
<dbReference type="InterPro" id="IPR017853">
    <property type="entry name" value="GH"/>
</dbReference>
<dbReference type="InterPro" id="IPR013780">
    <property type="entry name" value="Glyco_hydro_b"/>
</dbReference>
<evidence type="ECO:0000259" key="4">
    <source>
        <dbReference type="Pfam" id="PF13802"/>
    </source>
</evidence>
<dbReference type="Pfam" id="PF21365">
    <property type="entry name" value="Glyco_hydro_31_3rd"/>
    <property type="match status" value="1"/>
</dbReference>
<evidence type="ECO:0000313" key="7">
    <source>
        <dbReference type="EMBL" id="MCH4565481.1"/>
    </source>
</evidence>
<dbReference type="Proteomes" id="UP001202117">
    <property type="component" value="Unassembled WGS sequence"/>
</dbReference>
<dbReference type="CDD" id="cd06599">
    <property type="entry name" value="GH31_glycosidase_Aec37"/>
    <property type="match status" value="1"/>
</dbReference>
<gene>
    <name evidence="7" type="ORF">MKP05_20500</name>
</gene>
<dbReference type="Pfam" id="PF17137">
    <property type="entry name" value="DUF5110"/>
    <property type="match status" value="1"/>
</dbReference>
<comment type="similarity">
    <text evidence="1 2">Belongs to the glycosyl hydrolase 31 family.</text>
</comment>
<feature type="domain" description="Glycoside hydrolase family 31 N-terminal" evidence="4">
    <location>
        <begin position="27"/>
        <end position="214"/>
    </location>
</feature>
<feature type="domain" description="Glycoside hydrolase family 31 TIM barrel" evidence="3">
    <location>
        <begin position="261"/>
        <end position="587"/>
    </location>
</feature>
<dbReference type="InterPro" id="IPR048395">
    <property type="entry name" value="Glyco_hydro_31_C"/>
</dbReference>
<dbReference type="SUPFAM" id="SSF51011">
    <property type="entry name" value="Glycosyl hydrolase domain"/>
    <property type="match status" value="1"/>
</dbReference>